<dbReference type="InterPro" id="IPR029058">
    <property type="entry name" value="AB_hydrolase_fold"/>
</dbReference>
<dbReference type="AlphaFoldDB" id="A0A4P8IIK4"/>
<gene>
    <name evidence="1" type="ORF">AR1Y2_3263</name>
</gene>
<name>A0A4P8IIK4_9FIRM</name>
<organism evidence="1 2">
    <name type="scientific">Anaerostipes rhamnosivorans</name>
    <dbReference type="NCBI Taxonomy" id="1229621"/>
    <lineage>
        <taxon>Bacteria</taxon>
        <taxon>Bacillati</taxon>
        <taxon>Bacillota</taxon>
        <taxon>Clostridia</taxon>
        <taxon>Lachnospirales</taxon>
        <taxon>Lachnospiraceae</taxon>
        <taxon>Anaerostipes</taxon>
    </lineage>
</organism>
<sequence length="171" mass="19379">MAFILCDFYSKAMGKDTGIDMIFPEYGQIGEDKIRLCLLLHGQGQDASFWIRRTDIEQTAGEQNLAVVMPQVAESFFTPIPNEKNFTRFLREELPDFLIQTFPFLSEDAKDHLIVGNGKNSMGKIRETVEAGCSFYDSGKCLPCDFKSEDLRDLLSQWQTCADKEENPEGS</sequence>
<proteinExistence type="predicted"/>
<dbReference type="EMBL" id="CP040058">
    <property type="protein sequence ID" value="QCP36717.1"/>
    <property type="molecule type" value="Genomic_DNA"/>
</dbReference>
<dbReference type="SUPFAM" id="SSF53474">
    <property type="entry name" value="alpha/beta-Hydrolases"/>
    <property type="match status" value="1"/>
</dbReference>
<dbReference type="Proteomes" id="UP000298653">
    <property type="component" value="Chromosome"/>
</dbReference>
<evidence type="ECO:0000313" key="1">
    <source>
        <dbReference type="EMBL" id="QCP36717.1"/>
    </source>
</evidence>
<dbReference type="OrthoDB" id="9803578at2"/>
<protein>
    <submittedName>
        <fullName evidence="1">Tributyrin esterase</fullName>
    </submittedName>
</protein>
<dbReference type="RefSeq" id="WP_137329898.1">
    <property type="nucleotide sequence ID" value="NZ_CP040058.1"/>
</dbReference>
<keyword evidence="2" id="KW-1185">Reference proteome</keyword>
<reference evidence="1 2" key="1">
    <citation type="submission" date="2019-05" db="EMBL/GenBank/DDBJ databases">
        <title>Complete genome sequencing of Anaerostipes rhamnosivorans.</title>
        <authorList>
            <person name="Bui T.P.N."/>
            <person name="de Vos W.M."/>
        </authorList>
    </citation>
    <scope>NUCLEOTIDE SEQUENCE [LARGE SCALE GENOMIC DNA]</scope>
    <source>
        <strain evidence="1 2">1y2</strain>
    </source>
</reference>
<dbReference type="KEGG" id="arf:AR1Y2_3263"/>
<dbReference type="Gene3D" id="3.40.50.1820">
    <property type="entry name" value="alpha/beta hydrolase"/>
    <property type="match status" value="1"/>
</dbReference>
<evidence type="ECO:0000313" key="2">
    <source>
        <dbReference type="Proteomes" id="UP000298653"/>
    </source>
</evidence>
<accession>A0A4P8IIK4</accession>